<dbReference type="PROSITE" id="PS01156">
    <property type="entry name" value="TONB_DEPENDENT_REC_2"/>
    <property type="match status" value="1"/>
</dbReference>
<dbReference type="EMBL" id="CP010554">
    <property type="protein sequence ID" value="AJP48024.1"/>
    <property type="molecule type" value="Genomic_DNA"/>
</dbReference>
<evidence type="ECO:0000256" key="6">
    <source>
        <dbReference type="ARBA" id="ARBA00022692"/>
    </source>
</evidence>
<keyword evidence="9" id="KW-0406">Ion transport</keyword>
<dbReference type="STRING" id="1565605.PG1C_05270"/>
<dbReference type="InterPro" id="IPR010105">
    <property type="entry name" value="TonB_sidphr_rcpt"/>
</dbReference>
<evidence type="ECO:0000256" key="8">
    <source>
        <dbReference type="ARBA" id="ARBA00023004"/>
    </source>
</evidence>
<keyword evidence="3 14" id="KW-0813">Transport</keyword>
<proteinExistence type="inferred from homology"/>
<dbReference type="Pfam" id="PF07715">
    <property type="entry name" value="Plug"/>
    <property type="match status" value="1"/>
</dbReference>
<organism evidence="20 21">
    <name type="scientific">Rugosibacter aromaticivorans</name>
    <dbReference type="NCBI Taxonomy" id="1565605"/>
    <lineage>
        <taxon>Bacteria</taxon>
        <taxon>Pseudomonadati</taxon>
        <taxon>Pseudomonadota</taxon>
        <taxon>Betaproteobacteria</taxon>
        <taxon>Nitrosomonadales</taxon>
        <taxon>Sterolibacteriaceae</taxon>
        <taxon>Rugosibacter</taxon>
    </lineage>
</organism>
<evidence type="ECO:0000256" key="14">
    <source>
        <dbReference type="PROSITE-ProRule" id="PRU01360"/>
    </source>
</evidence>
<evidence type="ECO:0000256" key="12">
    <source>
        <dbReference type="ARBA" id="ARBA00023170"/>
    </source>
</evidence>
<evidence type="ECO:0000256" key="5">
    <source>
        <dbReference type="ARBA" id="ARBA00022496"/>
    </source>
</evidence>
<comment type="similarity">
    <text evidence="2 14 16">Belongs to the TonB-dependent receptor family.</text>
</comment>
<dbReference type="InterPro" id="IPR037066">
    <property type="entry name" value="Plug_dom_sf"/>
</dbReference>
<keyword evidence="21" id="KW-1185">Reference proteome</keyword>
<dbReference type="KEGG" id="rbu:PG1C_05270"/>
<feature type="signal peptide" evidence="17">
    <location>
        <begin position="1"/>
        <end position="26"/>
    </location>
</feature>
<dbReference type="InterPro" id="IPR039426">
    <property type="entry name" value="TonB-dep_rcpt-like"/>
</dbReference>
<name>A0A0C5J8Q3_9PROT</name>
<dbReference type="Gene3D" id="2.170.130.10">
    <property type="entry name" value="TonB-dependent receptor, plug domain"/>
    <property type="match status" value="1"/>
</dbReference>
<keyword evidence="6 14" id="KW-0812">Transmembrane</keyword>
<dbReference type="PANTHER" id="PTHR32552:SF68">
    <property type="entry name" value="FERRICHROME OUTER MEMBRANE TRANSPORTER_PHAGE RECEPTOR"/>
    <property type="match status" value="1"/>
</dbReference>
<dbReference type="Proteomes" id="UP000061603">
    <property type="component" value="Chromosome"/>
</dbReference>
<evidence type="ECO:0000259" key="18">
    <source>
        <dbReference type="Pfam" id="PF00593"/>
    </source>
</evidence>
<evidence type="ECO:0000256" key="16">
    <source>
        <dbReference type="RuleBase" id="RU003357"/>
    </source>
</evidence>
<dbReference type="SUPFAM" id="SSF56935">
    <property type="entry name" value="Porins"/>
    <property type="match status" value="1"/>
</dbReference>
<accession>A0A0C5J8Q3</accession>
<keyword evidence="11 14" id="KW-0472">Membrane</keyword>
<evidence type="ECO:0000256" key="11">
    <source>
        <dbReference type="ARBA" id="ARBA00023136"/>
    </source>
</evidence>
<dbReference type="FunFam" id="2.170.130.10:FF:000001">
    <property type="entry name" value="Catecholate siderophore TonB-dependent receptor"/>
    <property type="match status" value="1"/>
</dbReference>
<feature type="chain" id="PRO_5002186584" evidence="17">
    <location>
        <begin position="27"/>
        <end position="703"/>
    </location>
</feature>
<keyword evidence="12 20" id="KW-0675">Receptor</keyword>
<dbReference type="AlphaFoldDB" id="A0A0C5J8Q3"/>
<dbReference type="PANTHER" id="PTHR32552">
    <property type="entry name" value="FERRICHROME IRON RECEPTOR-RELATED"/>
    <property type="match status" value="1"/>
</dbReference>
<feature type="domain" description="TonB-dependent receptor-like beta-barrel" evidence="18">
    <location>
        <begin position="240"/>
        <end position="672"/>
    </location>
</feature>
<evidence type="ECO:0000256" key="17">
    <source>
        <dbReference type="SAM" id="SignalP"/>
    </source>
</evidence>
<keyword evidence="7 17" id="KW-0732">Signal</keyword>
<keyword evidence="5" id="KW-0410">Iron transport</keyword>
<dbReference type="PROSITE" id="PS52016">
    <property type="entry name" value="TONB_DEPENDENT_REC_3"/>
    <property type="match status" value="1"/>
</dbReference>
<keyword evidence="13 14" id="KW-0998">Cell outer membrane</keyword>
<dbReference type="InterPro" id="IPR010917">
    <property type="entry name" value="TonB_rcpt_CS"/>
</dbReference>
<feature type="short sequence motif" description="TonB C-terminal box" evidence="15">
    <location>
        <begin position="686"/>
        <end position="703"/>
    </location>
</feature>
<dbReference type="InterPro" id="IPR012910">
    <property type="entry name" value="Plug_dom"/>
</dbReference>
<evidence type="ECO:0000256" key="13">
    <source>
        <dbReference type="ARBA" id="ARBA00023237"/>
    </source>
</evidence>
<evidence type="ECO:0000256" key="9">
    <source>
        <dbReference type="ARBA" id="ARBA00023065"/>
    </source>
</evidence>
<dbReference type="NCBIfam" id="TIGR01783">
    <property type="entry name" value="TonB-siderophor"/>
    <property type="match status" value="1"/>
</dbReference>
<dbReference type="InterPro" id="IPR036942">
    <property type="entry name" value="Beta-barrel_TonB_sf"/>
</dbReference>
<evidence type="ECO:0000256" key="1">
    <source>
        <dbReference type="ARBA" id="ARBA00004571"/>
    </source>
</evidence>
<keyword evidence="8" id="KW-0408">Iron</keyword>
<dbReference type="RefSeq" id="WP_202636375.1">
    <property type="nucleotide sequence ID" value="NZ_CP010554.1"/>
</dbReference>
<sequence length="703" mass="75887">MSFHTRIKPVAIAVITTFGAAGLTHAADATLPQVNVQDQTERADGPVAGYCATRSATFTKTDTPLKEVPASVSVVPAELMKDQAMQNLADVIRYVPGATAHQGEGNRDQFILRGISTSADLYVDGIRDDAQVFRDLYNLERVEVLKGTGGMIFGRGGAGGVLNRVTKKPVFGHVGEASVSLGSHSQLRGTVDLGGKINDTAAWRLNAMAENGNSFRQGFDMKRYAVNPTVTLVPGAMTSLTIGFEHLRDERTADRGVPSKNGKPINGDPGTFFGNADQSDARSMVDGLYAILDHDFGGVQLKNSFRVTHYDKFYQNVYADNANTSSVIASNLKLAAYNNANQRTNIFNQTDLTTKLNAGGFEHILLAGLELGHQDSTNKRNTGFFGASTLTTVPTSAPFATATSFRPNGTDADNNVKADIVALYLQDQIALSKEWKLLAGLRYDHFKTTFDDRRTTTPAIDLARTDNEFSPRAGLIWSPNAVSTYYASYSYSFLPSAEVLNLAANTAGLGPEKARNYELGARWDLAANLTLSTALFRLDRDNVRNSDGAGGLVLTGQQRTQGVEVGLQGDITHNWQVYAGYANLDSRITKATAAAGNLGHRPQLVPQNMLSVWNRFNVSNGWGAGLGVIYQGSSFTNADNVVQLPAFARADGAIYYVFADGKTRLALNIENLFDKKYFPTADGNNNISPGAPRSARLTVNTNF</sequence>
<gene>
    <name evidence="20" type="ORF">PG1C_05270</name>
</gene>
<evidence type="ECO:0000313" key="20">
    <source>
        <dbReference type="EMBL" id="AJP48024.1"/>
    </source>
</evidence>
<reference evidence="20 21" key="1">
    <citation type="journal article" date="2015" name="Genome Announc.">
        <title>Complete Genome Sequence of a Novel Bacterium within the Family Rhodocyclaceae That Degrades Polycyclic Aromatic Hydrocarbons.</title>
        <authorList>
            <person name="Singleton D.R."/>
            <person name="Dickey A.N."/>
            <person name="Scholl E.H."/>
            <person name="Wright F.A."/>
            <person name="Aitken M.D."/>
        </authorList>
    </citation>
    <scope>NUCLEOTIDE SEQUENCE [LARGE SCALE GENOMIC DNA]</scope>
    <source>
        <strain evidence="21">PG1-Ca6</strain>
    </source>
</reference>
<evidence type="ECO:0000256" key="3">
    <source>
        <dbReference type="ARBA" id="ARBA00022448"/>
    </source>
</evidence>
<feature type="domain" description="TonB-dependent receptor plug" evidence="19">
    <location>
        <begin position="65"/>
        <end position="161"/>
    </location>
</feature>
<dbReference type="PATRIC" id="fig|1565605.3.peg.1107"/>
<evidence type="ECO:0000256" key="2">
    <source>
        <dbReference type="ARBA" id="ARBA00009810"/>
    </source>
</evidence>
<dbReference type="InterPro" id="IPR000531">
    <property type="entry name" value="Beta-barrel_TonB"/>
</dbReference>
<protein>
    <submittedName>
        <fullName evidence="20">TonB-dependent receptor</fullName>
    </submittedName>
</protein>
<comment type="subcellular location">
    <subcellularLocation>
        <location evidence="1 14">Cell outer membrane</location>
        <topology evidence="1 14">Multi-pass membrane protein</topology>
    </subcellularLocation>
</comment>
<keyword evidence="10 16" id="KW-0798">TonB box</keyword>
<evidence type="ECO:0000256" key="4">
    <source>
        <dbReference type="ARBA" id="ARBA00022452"/>
    </source>
</evidence>
<evidence type="ECO:0000313" key="21">
    <source>
        <dbReference type="Proteomes" id="UP000061603"/>
    </source>
</evidence>
<dbReference type="GO" id="GO:0015344">
    <property type="term" value="F:siderophore uptake transmembrane transporter activity"/>
    <property type="evidence" value="ECO:0007669"/>
    <property type="project" value="TreeGrafter"/>
</dbReference>
<dbReference type="GO" id="GO:0015891">
    <property type="term" value="P:siderophore transport"/>
    <property type="evidence" value="ECO:0007669"/>
    <property type="project" value="InterPro"/>
</dbReference>
<dbReference type="HOGENOM" id="CLU_008287_9_4_4"/>
<dbReference type="Gene3D" id="2.40.170.20">
    <property type="entry name" value="TonB-dependent receptor, beta-barrel domain"/>
    <property type="match status" value="1"/>
</dbReference>
<evidence type="ECO:0000256" key="7">
    <source>
        <dbReference type="ARBA" id="ARBA00022729"/>
    </source>
</evidence>
<dbReference type="CDD" id="cd01347">
    <property type="entry name" value="ligand_gated_channel"/>
    <property type="match status" value="1"/>
</dbReference>
<dbReference type="GO" id="GO:0009279">
    <property type="term" value="C:cell outer membrane"/>
    <property type="evidence" value="ECO:0007669"/>
    <property type="project" value="UniProtKB-SubCell"/>
</dbReference>
<evidence type="ECO:0000256" key="10">
    <source>
        <dbReference type="ARBA" id="ARBA00023077"/>
    </source>
</evidence>
<dbReference type="GO" id="GO:0038023">
    <property type="term" value="F:signaling receptor activity"/>
    <property type="evidence" value="ECO:0007669"/>
    <property type="project" value="InterPro"/>
</dbReference>
<dbReference type="Pfam" id="PF00593">
    <property type="entry name" value="TonB_dep_Rec_b-barrel"/>
    <property type="match status" value="1"/>
</dbReference>
<evidence type="ECO:0000259" key="19">
    <source>
        <dbReference type="Pfam" id="PF07715"/>
    </source>
</evidence>
<evidence type="ECO:0000256" key="15">
    <source>
        <dbReference type="PROSITE-ProRule" id="PRU10144"/>
    </source>
</evidence>
<keyword evidence="4 14" id="KW-1134">Transmembrane beta strand</keyword>